<protein>
    <recommendedName>
        <fullName evidence="7">Cytochrome c domain-containing protein</fullName>
    </recommendedName>
</protein>
<evidence type="ECO:0000313" key="9">
    <source>
        <dbReference type="Proteomes" id="UP001139353"/>
    </source>
</evidence>
<dbReference type="PANTHER" id="PTHR30600:SF4">
    <property type="entry name" value="CYTOCHROME C DOMAIN-CONTAINING PROTEIN"/>
    <property type="match status" value="1"/>
</dbReference>
<dbReference type="RefSeq" id="WP_275681074.1">
    <property type="nucleotide sequence ID" value="NZ_JAJLJH010000001.1"/>
</dbReference>
<dbReference type="Gene3D" id="1.10.760.10">
    <property type="entry name" value="Cytochrome c-like domain"/>
    <property type="match status" value="1"/>
</dbReference>
<reference evidence="8" key="1">
    <citation type="submission" date="2021-11" db="EMBL/GenBank/DDBJ databases">
        <title>BS-T2-15 a new species belonging to the Comamonadaceae family isolated from the soil of a French oak forest.</title>
        <authorList>
            <person name="Mieszkin S."/>
            <person name="Alain K."/>
        </authorList>
    </citation>
    <scope>NUCLEOTIDE SEQUENCE</scope>
    <source>
        <strain evidence="8">BS-T2-15</strain>
    </source>
</reference>
<keyword evidence="9" id="KW-1185">Reference proteome</keyword>
<organism evidence="8 9">
    <name type="scientific">Scleromatobacter humisilvae</name>
    <dbReference type="NCBI Taxonomy" id="2897159"/>
    <lineage>
        <taxon>Bacteria</taxon>
        <taxon>Pseudomonadati</taxon>
        <taxon>Pseudomonadota</taxon>
        <taxon>Betaproteobacteria</taxon>
        <taxon>Burkholderiales</taxon>
        <taxon>Sphaerotilaceae</taxon>
        <taxon>Scleromatobacter</taxon>
    </lineage>
</organism>
<feature type="signal peptide" evidence="6">
    <location>
        <begin position="1"/>
        <end position="19"/>
    </location>
</feature>
<keyword evidence="6" id="KW-0732">Signal</keyword>
<dbReference type="Proteomes" id="UP001139353">
    <property type="component" value="Unassembled WGS sequence"/>
</dbReference>
<keyword evidence="2 4" id="KW-0479">Metal-binding</keyword>
<dbReference type="InterPro" id="IPR051395">
    <property type="entry name" value="Cytochrome_c_Peroxidase/MauG"/>
</dbReference>
<comment type="caution">
    <text evidence="8">The sequence shown here is derived from an EMBL/GenBank/DDBJ whole genome shotgun (WGS) entry which is preliminary data.</text>
</comment>
<feature type="region of interest" description="Disordered" evidence="5">
    <location>
        <begin position="24"/>
        <end position="114"/>
    </location>
</feature>
<dbReference type="InterPro" id="IPR036909">
    <property type="entry name" value="Cyt_c-like_dom_sf"/>
</dbReference>
<keyword evidence="1 4" id="KW-0349">Heme</keyword>
<dbReference type="AlphaFoldDB" id="A0A9X1YFE3"/>
<evidence type="ECO:0000256" key="1">
    <source>
        <dbReference type="ARBA" id="ARBA00022617"/>
    </source>
</evidence>
<dbReference type="PROSITE" id="PS51257">
    <property type="entry name" value="PROKAR_LIPOPROTEIN"/>
    <property type="match status" value="1"/>
</dbReference>
<feature type="domain" description="Cytochrome c" evidence="7">
    <location>
        <begin position="370"/>
        <end position="626"/>
    </location>
</feature>
<dbReference type="GO" id="GO:0020037">
    <property type="term" value="F:heme binding"/>
    <property type="evidence" value="ECO:0007669"/>
    <property type="project" value="InterPro"/>
</dbReference>
<feature type="domain" description="Cytochrome c" evidence="7">
    <location>
        <begin position="666"/>
        <end position="798"/>
    </location>
</feature>
<name>A0A9X1YFE3_9BURK</name>
<dbReference type="Pfam" id="PF06537">
    <property type="entry name" value="DHOR"/>
    <property type="match status" value="2"/>
</dbReference>
<sequence length="798" mass="83754">MSFRWKAASSLLIVAALLAACGGGKSGGGDSGSPSGGTGSGSGTGTGTGSGTGTGTGTGNGGATTQDFTPLTWPQTDPTTQYTLADGTLVTQIGGRVRDRHAREQPDTPGTGDPYDLFAAHYFERRSHQITIYDNVSPTNSTQHILTVVVRPQWWLYGTNFRSGYIGRRDGDAPGPTAVALYGDNGGMKRLPNFSLLSNQELKTPLANYDALPSDPSDNYTTDLSVPPKDGEFVLVKQITQSASLKRPLQAGDLIEFELGIFLAGDKSDPNLGRFNYYSDVTVYKVGSPGARPWYRGPSGPTSDASLIPWDSHELPAEALSGGTLMTLQEDTSNQPEMNLMQAATNIAGIDIQPFQEGRRLFHTSFLTGTHPEPGNPVFTAQAGKAGPRFQQPSCIACHAEDGKSTPAQAGALNTMVVLTGDSDASGNVVPDARFGGHLEQGLITDAGKTFDGRQAILSIASTTTTPGTYPDGTAYTLQKPVYALTDTSGKALDMPAHMSVRSAPHLVGMGLLEAVPESALQALATASQGDADGAVGKLQIVTDLKNPSLKRVGRFGWRATSATVEQQTAAALNGDIGVTTSILPTRLCGLAAAAAGADCRAADKTQAALSDSDLDLLVHYLSTLAVPPARHFAGEQPLGVTGPTIVAQPVATTNAQIAAENAMQARVAAGKNLFAQLRCTACHVPTLTTGTAHRLAELRGQTIAPYTDLLLHDMGPDLADTFPQGKASAQEWRTAPLWGLGLLSAINPNVRYLHDGRARTIEEAILWHGGQAAAARDRFKALGADDRQKVIDMVSSR</sequence>
<proteinExistence type="predicted"/>
<evidence type="ECO:0000256" key="5">
    <source>
        <dbReference type="SAM" id="MobiDB-lite"/>
    </source>
</evidence>
<feature type="compositionally biased region" description="Polar residues" evidence="5">
    <location>
        <begin position="66"/>
        <end position="83"/>
    </location>
</feature>
<feature type="chain" id="PRO_5040917351" description="Cytochrome c domain-containing protein" evidence="6">
    <location>
        <begin position="20"/>
        <end position="798"/>
    </location>
</feature>
<dbReference type="GO" id="GO:0004130">
    <property type="term" value="F:cytochrome-c peroxidase activity"/>
    <property type="evidence" value="ECO:0007669"/>
    <property type="project" value="TreeGrafter"/>
</dbReference>
<dbReference type="PANTHER" id="PTHR30600">
    <property type="entry name" value="CYTOCHROME C PEROXIDASE-RELATED"/>
    <property type="match status" value="1"/>
</dbReference>
<evidence type="ECO:0000256" key="2">
    <source>
        <dbReference type="ARBA" id="ARBA00022723"/>
    </source>
</evidence>
<evidence type="ECO:0000313" key="8">
    <source>
        <dbReference type="EMBL" id="MCK9685058.1"/>
    </source>
</evidence>
<evidence type="ECO:0000256" key="6">
    <source>
        <dbReference type="SAM" id="SignalP"/>
    </source>
</evidence>
<dbReference type="PROSITE" id="PS51007">
    <property type="entry name" value="CYTC"/>
    <property type="match status" value="2"/>
</dbReference>
<feature type="compositionally biased region" description="Gly residues" evidence="5">
    <location>
        <begin position="24"/>
        <end position="62"/>
    </location>
</feature>
<evidence type="ECO:0000256" key="3">
    <source>
        <dbReference type="ARBA" id="ARBA00023004"/>
    </source>
</evidence>
<accession>A0A9X1YFE3</accession>
<evidence type="ECO:0000259" key="7">
    <source>
        <dbReference type="PROSITE" id="PS51007"/>
    </source>
</evidence>
<evidence type="ECO:0000256" key="4">
    <source>
        <dbReference type="PROSITE-ProRule" id="PRU00433"/>
    </source>
</evidence>
<gene>
    <name evidence="8" type="ORF">LPC04_04970</name>
</gene>
<dbReference type="GO" id="GO:0009055">
    <property type="term" value="F:electron transfer activity"/>
    <property type="evidence" value="ECO:0007669"/>
    <property type="project" value="InterPro"/>
</dbReference>
<dbReference type="GO" id="GO:0046872">
    <property type="term" value="F:metal ion binding"/>
    <property type="evidence" value="ECO:0007669"/>
    <property type="project" value="UniProtKB-KW"/>
</dbReference>
<keyword evidence="3 4" id="KW-0408">Iron</keyword>
<dbReference type="EMBL" id="JAJLJH010000001">
    <property type="protein sequence ID" value="MCK9685058.1"/>
    <property type="molecule type" value="Genomic_DNA"/>
</dbReference>
<dbReference type="InterPro" id="IPR010538">
    <property type="entry name" value="DHOR"/>
</dbReference>
<dbReference type="InterPro" id="IPR009056">
    <property type="entry name" value="Cyt_c-like_dom"/>
</dbReference>
<dbReference type="SUPFAM" id="SSF46626">
    <property type="entry name" value="Cytochrome c"/>
    <property type="match status" value="1"/>
</dbReference>